<comment type="caution">
    <text evidence="2">The sequence shown here is derived from an EMBL/GenBank/DDBJ whole genome shotgun (WGS) entry which is preliminary data.</text>
</comment>
<dbReference type="Proteomes" id="UP000823775">
    <property type="component" value="Unassembled WGS sequence"/>
</dbReference>
<feature type="non-terminal residue" evidence="2">
    <location>
        <position position="1"/>
    </location>
</feature>
<proteinExistence type="predicted"/>
<organism evidence="2 3">
    <name type="scientific">Datura stramonium</name>
    <name type="common">Jimsonweed</name>
    <name type="synonym">Common thornapple</name>
    <dbReference type="NCBI Taxonomy" id="4076"/>
    <lineage>
        <taxon>Eukaryota</taxon>
        <taxon>Viridiplantae</taxon>
        <taxon>Streptophyta</taxon>
        <taxon>Embryophyta</taxon>
        <taxon>Tracheophyta</taxon>
        <taxon>Spermatophyta</taxon>
        <taxon>Magnoliopsida</taxon>
        <taxon>eudicotyledons</taxon>
        <taxon>Gunneridae</taxon>
        <taxon>Pentapetalae</taxon>
        <taxon>asterids</taxon>
        <taxon>lamiids</taxon>
        <taxon>Solanales</taxon>
        <taxon>Solanaceae</taxon>
        <taxon>Solanoideae</taxon>
        <taxon>Datureae</taxon>
        <taxon>Datura</taxon>
    </lineage>
</organism>
<name>A0ABS8V4B0_DATST</name>
<feature type="region of interest" description="Disordered" evidence="1">
    <location>
        <begin position="1"/>
        <end position="24"/>
    </location>
</feature>
<evidence type="ECO:0000313" key="2">
    <source>
        <dbReference type="EMBL" id="MCD9641684.1"/>
    </source>
</evidence>
<feature type="non-terminal residue" evidence="2">
    <location>
        <position position="83"/>
    </location>
</feature>
<sequence>GYHTVKPTGEATTTRIQGLMKESSPEMVHLSSTGYQERAVVNRRCSPGIVMLSLPPIMIFSSETTVRGTIPFEHYKMRDFHME</sequence>
<evidence type="ECO:0000313" key="3">
    <source>
        <dbReference type="Proteomes" id="UP000823775"/>
    </source>
</evidence>
<keyword evidence="3" id="KW-1185">Reference proteome</keyword>
<evidence type="ECO:0000256" key="1">
    <source>
        <dbReference type="SAM" id="MobiDB-lite"/>
    </source>
</evidence>
<dbReference type="EMBL" id="JACEIK010003429">
    <property type="protein sequence ID" value="MCD9641684.1"/>
    <property type="molecule type" value="Genomic_DNA"/>
</dbReference>
<reference evidence="2 3" key="1">
    <citation type="journal article" date="2021" name="BMC Genomics">
        <title>Datura genome reveals duplications of psychoactive alkaloid biosynthetic genes and high mutation rate following tissue culture.</title>
        <authorList>
            <person name="Rajewski A."/>
            <person name="Carter-House D."/>
            <person name="Stajich J."/>
            <person name="Litt A."/>
        </authorList>
    </citation>
    <scope>NUCLEOTIDE SEQUENCE [LARGE SCALE GENOMIC DNA]</scope>
    <source>
        <strain evidence="2">AR-01</strain>
    </source>
</reference>
<gene>
    <name evidence="2" type="ORF">HAX54_028032</name>
</gene>
<protein>
    <submittedName>
        <fullName evidence="2">Uncharacterized protein</fullName>
    </submittedName>
</protein>
<accession>A0ABS8V4B0</accession>